<feature type="domain" description="HTH araC/xylS-type" evidence="4">
    <location>
        <begin position="205"/>
        <end position="305"/>
    </location>
</feature>
<evidence type="ECO:0000259" key="4">
    <source>
        <dbReference type="PROSITE" id="PS01124"/>
    </source>
</evidence>
<name>A0A9W6L2R0_9PSEU</name>
<dbReference type="Pfam" id="PF12833">
    <property type="entry name" value="HTH_18"/>
    <property type="match status" value="1"/>
</dbReference>
<proteinExistence type="predicted"/>
<dbReference type="EMBL" id="BSFQ01000011">
    <property type="protein sequence ID" value="GLL11973.1"/>
    <property type="molecule type" value="Genomic_DNA"/>
</dbReference>
<keyword evidence="1" id="KW-0805">Transcription regulation</keyword>
<reference evidence="5" key="1">
    <citation type="journal article" date="2014" name="Int. J. Syst. Evol. Microbiol.">
        <title>Complete genome sequence of Corynebacterium casei LMG S-19264T (=DSM 44701T), isolated from a smear-ripened cheese.</title>
        <authorList>
            <consortium name="US DOE Joint Genome Institute (JGI-PGF)"/>
            <person name="Walter F."/>
            <person name="Albersmeier A."/>
            <person name="Kalinowski J."/>
            <person name="Ruckert C."/>
        </authorList>
    </citation>
    <scope>NUCLEOTIDE SEQUENCE</scope>
    <source>
        <strain evidence="5">VKM Ac-1069</strain>
    </source>
</reference>
<dbReference type="InterPro" id="IPR018060">
    <property type="entry name" value="HTH_AraC"/>
</dbReference>
<dbReference type="InterPro" id="IPR009057">
    <property type="entry name" value="Homeodomain-like_sf"/>
</dbReference>
<dbReference type="PANTHER" id="PTHR46796">
    <property type="entry name" value="HTH-TYPE TRANSCRIPTIONAL ACTIVATOR RHAS-RELATED"/>
    <property type="match status" value="1"/>
</dbReference>
<dbReference type="InterPro" id="IPR018062">
    <property type="entry name" value="HTH_AraC-typ_CS"/>
</dbReference>
<dbReference type="RefSeq" id="WP_037045299.1">
    <property type="nucleotide sequence ID" value="NZ_BAAAUZ010000008.1"/>
</dbReference>
<dbReference type="PROSITE" id="PS00041">
    <property type="entry name" value="HTH_ARAC_FAMILY_1"/>
    <property type="match status" value="1"/>
</dbReference>
<accession>A0A9W6L2R0</accession>
<evidence type="ECO:0000313" key="6">
    <source>
        <dbReference type="Proteomes" id="UP001143463"/>
    </source>
</evidence>
<dbReference type="Gene3D" id="1.10.10.60">
    <property type="entry name" value="Homeodomain-like"/>
    <property type="match status" value="1"/>
</dbReference>
<dbReference type="InterPro" id="IPR020449">
    <property type="entry name" value="Tscrpt_reg_AraC-type_HTH"/>
</dbReference>
<evidence type="ECO:0000256" key="1">
    <source>
        <dbReference type="ARBA" id="ARBA00023015"/>
    </source>
</evidence>
<keyword evidence="2" id="KW-0238">DNA-binding</keyword>
<gene>
    <name evidence="5" type="ORF">GCM10017577_31140</name>
</gene>
<keyword evidence="3" id="KW-0804">Transcription</keyword>
<dbReference type="PANTHER" id="PTHR46796:SF6">
    <property type="entry name" value="ARAC SUBFAMILY"/>
    <property type="match status" value="1"/>
</dbReference>
<dbReference type="PRINTS" id="PR00032">
    <property type="entry name" value="HTHARAC"/>
</dbReference>
<reference evidence="5" key="2">
    <citation type="submission" date="2023-01" db="EMBL/GenBank/DDBJ databases">
        <authorList>
            <person name="Sun Q."/>
            <person name="Evtushenko L."/>
        </authorList>
    </citation>
    <scope>NUCLEOTIDE SEQUENCE</scope>
    <source>
        <strain evidence="5">VKM Ac-1069</strain>
    </source>
</reference>
<protein>
    <recommendedName>
        <fullName evidence="4">HTH araC/xylS-type domain-containing protein</fullName>
    </recommendedName>
</protein>
<dbReference type="InterPro" id="IPR050204">
    <property type="entry name" value="AraC_XylS_family_regulators"/>
</dbReference>
<dbReference type="InterPro" id="IPR035418">
    <property type="entry name" value="AraC-bd_2"/>
</dbReference>
<sequence length="313" mass="32866">MFSAAASSFDEWSAIAETSFVPLRVRPPAAGTAGFRGEIVGRGLDTRLGLSRIAADPCRMTRAGSVDDAPDTLFLSIQRRGAVRVAQAGRVARAVAGEAVLYRSRERLSLECEASTSCLTLQVTGECAGLDEAAVSAGLARTIPGSIPALRVLAATADTLEQTVDGLDAVSAARMSSAVLQMLDALLGSLGGTETPPTGPVALAATMQRFVLENLTDPGMSVDTIARRFGVSGRYVTRVFAEAGQPPPATFLRDERLRRAAHLLGREHRPTVAAVAARCGFADTTTFTRAFRRRYGVAPGAWARPGEPPVVSA</sequence>
<dbReference type="PROSITE" id="PS01124">
    <property type="entry name" value="HTH_ARAC_FAMILY_2"/>
    <property type="match status" value="1"/>
</dbReference>
<dbReference type="SUPFAM" id="SSF46689">
    <property type="entry name" value="Homeodomain-like"/>
    <property type="match status" value="1"/>
</dbReference>
<organism evidence="5 6">
    <name type="scientific">Pseudonocardia halophobica</name>
    <dbReference type="NCBI Taxonomy" id="29401"/>
    <lineage>
        <taxon>Bacteria</taxon>
        <taxon>Bacillati</taxon>
        <taxon>Actinomycetota</taxon>
        <taxon>Actinomycetes</taxon>
        <taxon>Pseudonocardiales</taxon>
        <taxon>Pseudonocardiaceae</taxon>
        <taxon>Pseudonocardia</taxon>
    </lineage>
</organism>
<evidence type="ECO:0000256" key="3">
    <source>
        <dbReference type="ARBA" id="ARBA00023163"/>
    </source>
</evidence>
<dbReference type="GO" id="GO:0043565">
    <property type="term" value="F:sequence-specific DNA binding"/>
    <property type="evidence" value="ECO:0007669"/>
    <property type="project" value="InterPro"/>
</dbReference>
<keyword evidence="6" id="KW-1185">Reference proteome</keyword>
<dbReference type="Proteomes" id="UP001143463">
    <property type="component" value="Unassembled WGS sequence"/>
</dbReference>
<evidence type="ECO:0000313" key="5">
    <source>
        <dbReference type="EMBL" id="GLL11973.1"/>
    </source>
</evidence>
<dbReference type="AlphaFoldDB" id="A0A9W6L2R0"/>
<dbReference type="Pfam" id="PF14525">
    <property type="entry name" value="AraC_binding_2"/>
    <property type="match status" value="1"/>
</dbReference>
<dbReference type="SMART" id="SM00342">
    <property type="entry name" value="HTH_ARAC"/>
    <property type="match status" value="1"/>
</dbReference>
<evidence type="ECO:0000256" key="2">
    <source>
        <dbReference type="ARBA" id="ARBA00023125"/>
    </source>
</evidence>
<comment type="caution">
    <text evidence="5">The sequence shown here is derived from an EMBL/GenBank/DDBJ whole genome shotgun (WGS) entry which is preliminary data.</text>
</comment>
<dbReference type="GO" id="GO:0003700">
    <property type="term" value="F:DNA-binding transcription factor activity"/>
    <property type="evidence" value="ECO:0007669"/>
    <property type="project" value="InterPro"/>
</dbReference>